<dbReference type="EMBL" id="JNBQ01000003">
    <property type="protein sequence ID" value="KLN35722.1"/>
    <property type="molecule type" value="Genomic_DNA"/>
</dbReference>
<evidence type="ECO:0000256" key="1">
    <source>
        <dbReference type="ARBA" id="ARBA00022723"/>
    </source>
</evidence>
<comment type="caution">
    <text evidence="4">The sequence shown here is derived from an EMBL/GenBank/DDBJ whole genome shotgun (WGS) entry which is preliminary data.</text>
</comment>
<feature type="domain" description="HMA" evidence="3">
    <location>
        <begin position="3"/>
        <end position="71"/>
    </location>
</feature>
<evidence type="ECO:0000259" key="3">
    <source>
        <dbReference type="PROSITE" id="PS50846"/>
    </source>
</evidence>
<evidence type="ECO:0000313" key="5">
    <source>
        <dbReference type="Proteomes" id="UP000035265"/>
    </source>
</evidence>
<dbReference type="InterPro" id="IPR036163">
    <property type="entry name" value="HMA_dom_sf"/>
</dbReference>
<protein>
    <recommendedName>
        <fullName evidence="3">HMA domain-containing protein</fullName>
    </recommendedName>
</protein>
<keyword evidence="5" id="KW-1185">Reference proteome</keyword>
<dbReference type="InterPro" id="IPR017969">
    <property type="entry name" value="Heavy-metal-associated_CS"/>
</dbReference>
<dbReference type="SUPFAM" id="SSF55008">
    <property type="entry name" value="HMA, heavy metal-associated domain"/>
    <property type="match status" value="1"/>
</dbReference>
<dbReference type="PROSITE" id="PS01047">
    <property type="entry name" value="HMA_1"/>
    <property type="match status" value="1"/>
</dbReference>
<evidence type="ECO:0000256" key="2">
    <source>
        <dbReference type="SAM" id="MobiDB-lite"/>
    </source>
</evidence>
<dbReference type="PROSITE" id="PS50846">
    <property type="entry name" value="HMA_2"/>
    <property type="match status" value="1"/>
</dbReference>
<organism evidence="4 5">
    <name type="scientific">Cellulosimicrobium funkei</name>
    <dbReference type="NCBI Taxonomy" id="264251"/>
    <lineage>
        <taxon>Bacteria</taxon>
        <taxon>Bacillati</taxon>
        <taxon>Actinomycetota</taxon>
        <taxon>Actinomycetes</taxon>
        <taxon>Micrococcales</taxon>
        <taxon>Promicromonosporaceae</taxon>
        <taxon>Cellulosimicrobium</taxon>
    </lineage>
</organism>
<dbReference type="Proteomes" id="UP000035265">
    <property type="component" value="Unassembled WGS sequence"/>
</dbReference>
<keyword evidence="1" id="KW-0479">Metal-binding</keyword>
<reference evidence="4 5" key="1">
    <citation type="submission" date="2014-05" db="EMBL/GenBank/DDBJ databases">
        <title>Cellulosimicrobium funkei U11 genome.</title>
        <authorList>
            <person name="Hu C."/>
            <person name="Gong Y."/>
            <person name="Wan W."/>
            <person name="Jiang M."/>
        </authorList>
    </citation>
    <scope>NUCLEOTIDE SEQUENCE [LARGE SCALE GENOMIC DNA]</scope>
    <source>
        <strain evidence="4 5">U11</strain>
    </source>
</reference>
<name>A0A0H2L699_9MICO</name>
<dbReference type="PATRIC" id="fig|264251.5.peg.1107"/>
<gene>
    <name evidence="4" type="ORF">FB00_05395</name>
</gene>
<feature type="region of interest" description="Disordered" evidence="2">
    <location>
        <begin position="98"/>
        <end position="128"/>
    </location>
</feature>
<accession>A0A0H2L699</accession>
<dbReference type="GO" id="GO:0046872">
    <property type="term" value="F:metal ion binding"/>
    <property type="evidence" value="ECO:0007669"/>
    <property type="project" value="UniProtKB-KW"/>
</dbReference>
<dbReference type="STRING" id="264251.FB00_05395"/>
<dbReference type="AlphaFoldDB" id="A0A0H2L699"/>
<dbReference type="Gene3D" id="3.30.70.100">
    <property type="match status" value="1"/>
</dbReference>
<dbReference type="InterPro" id="IPR006121">
    <property type="entry name" value="HMA_dom"/>
</dbReference>
<dbReference type="CDD" id="cd00371">
    <property type="entry name" value="HMA"/>
    <property type="match status" value="1"/>
</dbReference>
<dbReference type="RefSeq" id="WP_082141016.1">
    <property type="nucleotide sequence ID" value="NZ_JNBQ01000003.1"/>
</dbReference>
<evidence type="ECO:0000313" key="4">
    <source>
        <dbReference type="EMBL" id="KLN35722.1"/>
    </source>
</evidence>
<proteinExistence type="predicted"/>
<dbReference type="Pfam" id="PF00403">
    <property type="entry name" value="HMA"/>
    <property type="match status" value="1"/>
</dbReference>
<sequence>MSTVTTLGVTGMTCGNCVAHVTKDLEAVAGVENVSVELRVGGASEVTVFSDDPLDEAALREAVDEAGYEVASLEVQEDALAAQYAEQAAEKQEAHSCACGCGTAPSTSTGDDPAPATKTYDLQVPPRA</sequence>